<evidence type="ECO:0000256" key="1">
    <source>
        <dbReference type="ARBA" id="ARBA00004651"/>
    </source>
</evidence>
<dbReference type="FunFam" id="1.20.1640.10:FF:000004">
    <property type="entry name" value="Protein translocase subunit SecD"/>
    <property type="match status" value="1"/>
</dbReference>
<keyword evidence="9 10" id="KW-0472">Membrane</keyword>
<keyword evidence="2 10" id="KW-0813">Transport</keyword>
<dbReference type="InterPro" id="IPR005791">
    <property type="entry name" value="SecD"/>
</dbReference>
<evidence type="ECO:0000259" key="13">
    <source>
        <dbReference type="Pfam" id="PF22599"/>
    </source>
</evidence>
<dbReference type="GO" id="GO:0006605">
    <property type="term" value="P:protein targeting"/>
    <property type="evidence" value="ECO:0007669"/>
    <property type="project" value="UniProtKB-UniRule"/>
</dbReference>
<dbReference type="Pfam" id="PF02355">
    <property type="entry name" value="SecD_SecF_C"/>
    <property type="match status" value="1"/>
</dbReference>
<accession>A0A1G5P8V2</accession>
<feature type="transmembrane region" description="Helical" evidence="10">
    <location>
        <begin position="425"/>
        <end position="444"/>
    </location>
</feature>
<feature type="transmembrane region" description="Helical" evidence="10">
    <location>
        <begin position="465"/>
        <end position="489"/>
    </location>
</feature>
<comment type="caution">
    <text evidence="10">Lacks conserved residue(s) required for the propagation of feature annotation.</text>
</comment>
<evidence type="ECO:0000256" key="8">
    <source>
        <dbReference type="ARBA" id="ARBA00023010"/>
    </source>
</evidence>
<dbReference type="InterPro" id="IPR022813">
    <property type="entry name" value="SecD/SecF_arch_bac"/>
</dbReference>
<dbReference type="EMBL" id="FMVW01000010">
    <property type="protein sequence ID" value="SCZ45501.1"/>
    <property type="molecule type" value="Genomic_DNA"/>
</dbReference>
<dbReference type="SUPFAM" id="SSF82866">
    <property type="entry name" value="Multidrug efflux transporter AcrB transmembrane domain"/>
    <property type="match status" value="1"/>
</dbReference>
<dbReference type="InterPro" id="IPR055344">
    <property type="entry name" value="SecD_SecF_C_bact"/>
</dbReference>
<feature type="transmembrane region" description="Helical" evidence="10">
    <location>
        <begin position="501"/>
        <end position="524"/>
    </location>
</feature>
<evidence type="ECO:0000256" key="5">
    <source>
        <dbReference type="ARBA" id="ARBA00022692"/>
    </source>
</evidence>
<proteinExistence type="inferred from homology"/>
<dbReference type="GO" id="GO:0015450">
    <property type="term" value="F:protein-transporting ATPase activity"/>
    <property type="evidence" value="ECO:0007669"/>
    <property type="project" value="InterPro"/>
</dbReference>
<gene>
    <name evidence="10" type="primary">secD</name>
    <name evidence="14" type="ORF">SAMN03080610_03441</name>
</gene>
<dbReference type="FunFam" id="3.30.1360.200:FF:000002">
    <property type="entry name" value="Preprotein translocase subunit SecD"/>
    <property type="match status" value="1"/>
</dbReference>
<dbReference type="GO" id="GO:0005886">
    <property type="term" value="C:plasma membrane"/>
    <property type="evidence" value="ECO:0007669"/>
    <property type="project" value="UniProtKB-SubCell"/>
</dbReference>
<dbReference type="Pfam" id="PF21760">
    <property type="entry name" value="SecD_1st"/>
    <property type="match status" value="1"/>
</dbReference>
<keyword evidence="15" id="KW-1185">Reference proteome</keyword>
<keyword evidence="5 10" id="KW-0812">Transmembrane</keyword>
<dbReference type="InterPro" id="IPR054384">
    <property type="entry name" value="SecDF_P1_head"/>
</dbReference>
<sequence length="534" mass="57403">MLYFARWKIVLIILVLVAGVIVTLPNLFSAATVQAWPSFMPKRQIVLGLDLRGGAHLLLQVERDSLVKDRLQTLVGDVRQTLRDERIGYRNLRSRGESVTFTLREPSEADRVMQLLRPLTNPVQSGLFGQGSVSEVEVSRDGAQVTLNLTEAGLEERTRSAVEQSLSVLGRRINALGTTEPTIQREGDDRILVQVPGLEDTSRLKEILGQTAKMTFHLECPEGDVVSAQQGRPPAGCEIVEPADPNDGPVLVESRARLSGDDLVDAQPAFDQQTNTPIVTFRFNSRGGSIFGQLTQQNVGRRFAVVLDNKYITAPVIRSPILGGSGQIEGNFTVESAQNLAVLLRAGALPADLTIVEERTVGPSLGRDSIAAGEIAALIGTAGVVVFMVLVYGLFGVFANFALICNIVLLLALLTLLQATLTLPGIAGIVLTVGMAVDANVLIFERIREEAKLGRSAINAIEAGFSRALGTILDANITTLIAAFALFALGSGPIRGFAVTLALGILTTVFTAFVLTRFIVAVWVRSQRPKTVPI</sequence>
<dbReference type="InterPro" id="IPR048634">
    <property type="entry name" value="SecD_SecF_C"/>
</dbReference>
<evidence type="ECO:0000256" key="3">
    <source>
        <dbReference type="ARBA" id="ARBA00022475"/>
    </source>
</evidence>
<dbReference type="Gene3D" id="3.30.1360.200">
    <property type="match status" value="1"/>
</dbReference>
<reference evidence="14 15" key="1">
    <citation type="submission" date="2016-10" db="EMBL/GenBank/DDBJ databases">
        <authorList>
            <person name="de Groot N.N."/>
        </authorList>
    </citation>
    <scope>NUCLEOTIDE SEQUENCE [LARGE SCALE GENOMIC DNA]</scope>
    <source>
        <strain evidence="14 15">DSM 2698</strain>
    </source>
</reference>
<keyword evidence="3 10" id="KW-1003">Cell membrane</keyword>
<dbReference type="Gene3D" id="3.30.70.3400">
    <property type="match status" value="1"/>
</dbReference>
<evidence type="ECO:0000259" key="11">
    <source>
        <dbReference type="Pfam" id="PF02355"/>
    </source>
</evidence>
<dbReference type="RefSeq" id="WP_092816152.1">
    <property type="nucleotide sequence ID" value="NZ_FMVW01000010.1"/>
</dbReference>
<dbReference type="GO" id="GO:0043952">
    <property type="term" value="P:protein transport by the Sec complex"/>
    <property type="evidence" value="ECO:0007669"/>
    <property type="project" value="UniProtKB-UniRule"/>
</dbReference>
<evidence type="ECO:0000256" key="4">
    <source>
        <dbReference type="ARBA" id="ARBA00022519"/>
    </source>
</evidence>
<comment type="subcellular location">
    <subcellularLocation>
        <location evidence="1 10">Cell membrane</location>
        <topology evidence="1 10">Multi-pass membrane protein</topology>
    </subcellularLocation>
</comment>
<keyword evidence="8 10" id="KW-0811">Translocation</keyword>
<dbReference type="GO" id="GO:0065002">
    <property type="term" value="P:intracellular protein transmembrane transport"/>
    <property type="evidence" value="ECO:0007669"/>
    <property type="project" value="UniProtKB-UniRule"/>
</dbReference>
<dbReference type="Pfam" id="PF22599">
    <property type="entry name" value="SecDF_P1_head"/>
    <property type="match status" value="1"/>
</dbReference>
<dbReference type="Gene3D" id="3.30.70.3220">
    <property type="match status" value="1"/>
</dbReference>
<comment type="similarity">
    <text evidence="10">Belongs to the SecD/SecF family. SecD subfamily.</text>
</comment>
<evidence type="ECO:0000256" key="7">
    <source>
        <dbReference type="ARBA" id="ARBA00022989"/>
    </source>
</evidence>
<dbReference type="InterPro" id="IPR048631">
    <property type="entry name" value="SecD_1st"/>
</dbReference>
<dbReference type="InterPro" id="IPR022646">
    <property type="entry name" value="SecD/SecF_CS"/>
</dbReference>
<name>A0A1G5P8V2_AFIMA</name>
<dbReference type="NCBIfam" id="TIGR00916">
    <property type="entry name" value="2A0604s01"/>
    <property type="match status" value="1"/>
</dbReference>
<keyword evidence="7 10" id="KW-1133">Transmembrane helix</keyword>
<comment type="subunit">
    <text evidence="10">Forms a complex with SecF. Part of the essential Sec protein translocation apparatus which comprises SecA, SecYEG and auxiliary proteins SecDF-YajC and YidC.</text>
</comment>
<feature type="domain" description="Protein export membrane protein SecD/SecF C-terminal" evidence="11">
    <location>
        <begin position="352"/>
        <end position="523"/>
    </location>
</feature>
<comment type="function">
    <text evidence="10">Part of the Sec protein translocase complex. Interacts with the SecYEG preprotein conducting channel. SecDF uses the proton motive force (PMF) to complete protein translocation after the ATP-dependent function of SecA.</text>
</comment>
<feature type="transmembrane region" description="Helical" evidence="10">
    <location>
        <begin position="375"/>
        <end position="394"/>
    </location>
</feature>
<dbReference type="Proteomes" id="UP000199347">
    <property type="component" value="Unassembled WGS sequence"/>
</dbReference>
<feature type="domain" description="Protein translocase subunit SecDF P1" evidence="12">
    <location>
        <begin position="162"/>
        <end position="218"/>
    </location>
</feature>
<organism evidence="14 15">
    <name type="scientific">Afifella marina DSM 2698</name>
    <dbReference type="NCBI Taxonomy" id="1120955"/>
    <lineage>
        <taxon>Bacteria</taxon>
        <taxon>Pseudomonadati</taxon>
        <taxon>Pseudomonadota</taxon>
        <taxon>Alphaproteobacteria</taxon>
        <taxon>Hyphomicrobiales</taxon>
        <taxon>Afifellaceae</taxon>
        <taxon>Afifella</taxon>
    </lineage>
</organism>
<evidence type="ECO:0000259" key="12">
    <source>
        <dbReference type="Pfam" id="PF21760"/>
    </source>
</evidence>
<evidence type="ECO:0000256" key="10">
    <source>
        <dbReference type="HAMAP-Rule" id="MF_01463"/>
    </source>
</evidence>
<dbReference type="PANTHER" id="PTHR30081:SF1">
    <property type="entry name" value="PROTEIN TRANSLOCASE SUBUNIT SECD"/>
    <property type="match status" value="1"/>
</dbReference>
<evidence type="ECO:0000313" key="15">
    <source>
        <dbReference type="Proteomes" id="UP000199347"/>
    </source>
</evidence>
<feature type="domain" description="SecDF P1 head subdomain" evidence="13">
    <location>
        <begin position="244"/>
        <end position="351"/>
    </location>
</feature>
<dbReference type="OrthoDB" id="9805019at2"/>
<protein>
    <recommendedName>
        <fullName evidence="10">Protein translocase subunit SecD</fullName>
    </recommendedName>
</protein>
<dbReference type="HAMAP" id="MF_01463_B">
    <property type="entry name" value="SecD_B"/>
    <property type="match status" value="1"/>
</dbReference>
<evidence type="ECO:0000313" key="14">
    <source>
        <dbReference type="EMBL" id="SCZ45501.1"/>
    </source>
</evidence>
<dbReference type="STRING" id="1120955.SAMN03080610_03441"/>
<feature type="transmembrane region" description="Helical" evidence="10">
    <location>
        <begin position="401"/>
        <end position="419"/>
    </location>
</feature>
<keyword evidence="6 10" id="KW-0653">Protein transport</keyword>
<dbReference type="NCBIfam" id="TIGR01129">
    <property type="entry name" value="secD"/>
    <property type="match status" value="1"/>
</dbReference>
<evidence type="ECO:0000256" key="9">
    <source>
        <dbReference type="ARBA" id="ARBA00023136"/>
    </source>
</evidence>
<dbReference type="PANTHER" id="PTHR30081">
    <property type="entry name" value="PROTEIN-EXPORT MEMBRANE PROTEIN SEC"/>
    <property type="match status" value="1"/>
</dbReference>
<evidence type="ECO:0000256" key="6">
    <source>
        <dbReference type="ARBA" id="ARBA00022927"/>
    </source>
</evidence>
<dbReference type="AlphaFoldDB" id="A0A1G5P8V2"/>
<dbReference type="Pfam" id="PF07549">
    <property type="entry name" value="Sec_GG"/>
    <property type="match status" value="1"/>
</dbReference>
<evidence type="ECO:0000256" key="2">
    <source>
        <dbReference type="ARBA" id="ARBA00022448"/>
    </source>
</evidence>
<keyword evidence="4" id="KW-0997">Cell inner membrane</keyword>
<dbReference type="Gene3D" id="1.20.1640.10">
    <property type="entry name" value="Multidrug efflux transporter AcrB transmembrane domain"/>
    <property type="match status" value="1"/>
</dbReference>